<name>A0A7K3PJM3_9ACTN</name>
<dbReference type="AlphaFoldDB" id="A0A7K3PJM3"/>
<feature type="compositionally biased region" description="Basic and acidic residues" evidence="1">
    <location>
        <begin position="24"/>
        <end position="42"/>
    </location>
</feature>
<accession>A0A7K3PJM3</accession>
<protein>
    <submittedName>
        <fullName evidence="2">Uncharacterized protein</fullName>
    </submittedName>
</protein>
<organism evidence="2 3">
    <name type="scientific">Streptomyces coelicoflavus</name>
    <dbReference type="NCBI Taxonomy" id="285562"/>
    <lineage>
        <taxon>Bacteria</taxon>
        <taxon>Bacillati</taxon>
        <taxon>Actinomycetota</taxon>
        <taxon>Actinomycetes</taxon>
        <taxon>Kitasatosporales</taxon>
        <taxon>Streptomycetaceae</taxon>
        <taxon>Streptomyces</taxon>
    </lineage>
</organism>
<evidence type="ECO:0000313" key="2">
    <source>
        <dbReference type="EMBL" id="NEB09115.1"/>
    </source>
</evidence>
<dbReference type="EMBL" id="JAAGMA010000237">
    <property type="protein sequence ID" value="NEB09115.1"/>
    <property type="molecule type" value="Genomic_DNA"/>
</dbReference>
<reference evidence="2 3" key="1">
    <citation type="submission" date="2020-01" db="EMBL/GenBank/DDBJ databases">
        <title>Insect and environment-associated Actinomycetes.</title>
        <authorList>
            <person name="Currrie C."/>
            <person name="Chevrette M."/>
            <person name="Carlson C."/>
            <person name="Stubbendieck R."/>
            <person name="Wendt-Pienkowski E."/>
        </authorList>
    </citation>
    <scope>NUCLEOTIDE SEQUENCE [LARGE SCALE GENOMIC DNA]</scope>
    <source>
        <strain evidence="2 3">SID14163</strain>
    </source>
</reference>
<evidence type="ECO:0000313" key="3">
    <source>
        <dbReference type="Proteomes" id="UP000470446"/>
    </source>
</evidence>
<evidence type="ECO:0000256" key="1">
    <source>
        <dbReference type="SAM" id="MobiDB-lite"/>
    </source>
</evidence>
<comment type="caution">
    <text evidence="2">The sequence shown here is derived from an EMBL/GenBank/DDBJ whole genome shotgun (WGS) entry which is preliminary data.</text>
</comment>
<feature type="compositionally biased region" description="Polar residues" evidence="1">
    <location>
        <begin position="43"/>
        <end position="52"/>
    </location>
</feature>
<feature type="non-terminal residue" evidence="2">
    <location>
        <position position="1"/>
    </location>
</feature>
<proteinExistence type="predicted"/>
<feature type="region of interest" description="Disordered" evidence="1">
    <location>
        <begin position="1"/>
        <end position="52"/>
    </location>
</feature>
<dbReference type="Proteomes" id="UP000470446">
    <property type="component" value="Unassembled WGS sequence"/>
</dbReference>
<sequence length="52" mass="5629">ARHASRGHRWGGVAGIGAGAPADDGGRRRRDEDQQYKSEHGTDSSSRTIIRL</sequence>
<gene>
    <name evidence="2" type="ORF">G3I32_09540</name>
</gene>